<accession>A0ABT9Z9N3</accession>
<protein>
    <submittedName>
        <fullName evidence="2">ABC-type multidrug transport system fused ATPase/permease subunit</fullName>
    </submittedName>
</protein>
<organism evidence="2 3">
    <name type="scientific">Metabacillus malikii</name>
    <dbReference type="NCBI Taxonomy" id="1504265"/>
    <lineage>
        <taxon>Bacteria</taxon>
        <taxon>Bacillati</taxon>
        <taxon>Bacillota</taxon>
        <taxon>Bacilli</taxon>
        <taxon>Bacillales</taxon>
        <taxon>Bacillaceae</taxon>
        <taxon>Metabacillus</taxon>
    </lineage>
</organism>
<keyword evidence="3" id="KW-1185">Reference proteome</keyword>
<sequence length="149" mass="17708">MPKSKQRKKKGRPGLTEQQKREHIKNKMKVRRKESTYSIVSFSLILLYVSLETFAYDLFEHYNWNVAILDSIYLILEIILIVVLFGIGCIFVWVINFFTKEYKKNHQRKKTPIKSFAAFLFIIAIAFTAGFFFFTTSINWAKSLFSYYF</sequence>
<keyword evidence="1" id="KW-1133">Transmembrane helix</keyword>
<feature type="transmembrane region" description="Helical" evidence="1">
    <location>
        <begin position="35"/>
        <end position="51"/>
    </location>
</feature>
<dbReference type="Proteomes" id="UP001234495">
    <property type="component" value="Unassembled WGS sequence"/>
</dbReference>
<evidence type="ECO:0000256" key="1">
    <source>
        <dbReference type="SAM" id="Phobius"/>
    </source>
</evidence>
<keyword evidence="1" id="KW-0472">Membrane</keyword>
<feature type="transmembrane region" description="Helical" evidence="1">
    <location>
        <begin position="71"/>
        <end position="95"/>
    </location>
</feature>
<comment type="caution">
    <text evidence="2">The sequence shown here is derived from an EMBL/GenBank/DDBJ whole genome shotgun (WGS) entry which is preliminary data.</text>
</comment>
<gene>
    <name evidence="2" type="ORF">J2S19_000218</name>
</gene>
<reference evidence="2 3" key="1">
    <citation type="submission" date="2023-07" db="EMBL/GenBank/DDBJ databases">
        <title>Genomic Encyclopedia of Type Strains, Phase IV (KMG-IV): sequencing the most valuable type-strain genomes for metagenomic binning, comparative biology and taxonomic classification.</title>
        <authorList>
            <person name="Goeker M."/>
        </authorList>
    </citation>
    <scope>NUCLEOTIDE SEQUENCE [LARGE SCALE GENOMIC DNA]</scope>
    <source>
        <strain evidence="2 3">DSM 29005</strain>
    </source>
</reference>
<evidence type="ECO:0000313" key="3">
    <source>
        <dbReference type="Proteomes" id="UP001234495"/>
    </source>
</evidence>
<dbReference type="EMBL" id="JAUSUD010000001">
    <property type="protein sequence ID" value="MDQ0228968.1"/>
    <property type="molecule type" value="Genomic_DNA"/>
</dbReference>
<name>A0ABT9Z9N3_9BACI</name>
<feature type="transmembrane region" description="Helical" evidence="1">
    <location>
        <begin position="116"/>
        <end position="141"/>
    </location>
</feature>
<keyword evidence="1" id="KW-0812">Transmembrane</keyword>
<proteinExistence type="predicted"/>
<evidence type="ECO:0000313" key="2">
    <source>
        <dbReference type="EMBL" id="MDQ0228968.1"/>
    </source>
</evidence>
<dbReference type="RefSeq" id="WP_307335875.1">
    <property type="nucleotide sequence ID" value="NZ_JAUSUD010000001.1"/>
</dbReference>